<protein>
    <recommendedName>
        <fullName evidence="3">Lipoprotein</fullName>
    </recommendedName>
</protein>
<evidence type="ECO:0000313" key="1">
    <source>
        <dbReference type="EMBL" id="TGL57128.1"/>
    </source>
</evidence>
<gene>
    <name evidence="1" type="ORF">EHQ58_15180</name>
</gene>
<reference evidence="1" key="1">
    <citation type="journal article" date="2019" name="PLoS Negl. Trop. Dis.">
        <title>Revisiting the worldwide diversity of Leptospira species in the environment.</title>
        <authorList>
            <person name="Vincent A.T."/>
            <person name="Schiettekatte O."/>
            <person name="Bourhy P."/>
            <person name="Veyrier F.J."/>
            <person name="Picardeau M."/>
        </authorList>
    </citation>
    <scope>NUCLEOTIDE SEQUENCE [LARGE SCALE GENOMIC DNA]</scope>
    <source>
        <strain evidence="1">201702476</strain>
    </source>
</reference>
<dbReference type="Proteomes" id="UP000297693">
    <property type="component" value="Unassembled WGS sequence"/>
</dbReference>
<evidence type="ECO:0008006" key="3">
    <source>
        <dbReference type="Google" id="ProtNLM"/>
    </source>
</evidence>
<sequence length="271" mass="32018">MKKFLFQSLFLIFQFLFFSCSRFTYESDFRLRPELSKTASDEWNELLAVSKKPPKILLFGFRGYKIAKTVSKLRSNEYYAELDYTNGSYPFFKHGVYVDEIKDASLVSVDKKNVENFILAYLKVTEADGKREIEKLIVPLKDKYMIRKSNADYIIQALHTPYYHERTKDAINSITGFFGILTLGTIPIYEVSNAESTFAVYDSKLNYLSTFYYKRDYLIRSAWWLWPNEGFQTFFSQQETPPINAYKIHVEEFEREFLRHLVSQSTDKTKK</sequence>
<name>A0A4R9JZR1_9LEPT</name>
<dbReference type="NCBIfam" id="NF047480">
    <property type="entry name" value="Lepto_Lp29"/>
    <property type="match status" value="1"/>
</dbReference>
<accession>A0A4R9JZR1</accession>
<dbReference type="EMBL" id="RQGD01000039">
    <property type="protein sequence ID" value="TGL57128.1"/>
    <property type="molecule type" value="Genomic_DNA"/>
</dbReference>
<proteinExistence type="predicted"/>
<dbReference type="AlphaFoldDB" id="A0A4R9JZR1"/>
<dbReference type="RefSeq" id="WP_135624756.1">
    <property type="nucleotide sequence ID" value="NZ_RQGD01000039.1"/>
</dbReference>
<evidence type="ECO:0000313" key="2">
    <source>
        <dbReference type="Proteomes" id="UP000297693"/>
    </source>
</evidence>
<organism evidence="1 2">
    <name type="scientific">Leptospira ognonensis</name>
    <dbReference type="NCBI Taxonomy" id="2484945"/>
    <lineage>
        <taxon>Bacteria</taxon>
        <taxon>Pseudomonadati</taxon>
        <taxon>Spirochaetota</taxon>
        <taxon>Spirochaetia</taxon>
        <taxon>Leptospirales</taxon>
        <taxon>Leptospiraceae</taxon>
        <taxon>Leptospira</taxon>
    </lineage>
</organism>
<keyword evidence="2" id="KW-1185">Reference proteome</keyword>
<comment type="caution">
    <text evidence="1">The sequence shown here is derived from an EMBL/GenBank/DDBJ whole genome shotgun (WGS) entry which is preliminary data.</text>
</comment>
<dbReference type="PROSITE" id="PS51257">
    <property type="entry name" value="PROKAR_LIPOPROTEIN"/>
    <property type="match status" value="1"/>
</dbReference>